<dbReference type="AlphaFoldDB" id="A0AAE0BBH9"/>
<gene>
    <name evidence="3" type="ORF">CYMTET_56780</name>
</gene>
<sequence length="770" mass="84900">VRRLIQAGNLSPAMIRELQRRVDNPESANVKAEGHNPLHPAELEYIMRELPYLETPLMEFAPLPQEPLPGSNTRVGLAGSREPGGGTFPGAALHPELQESHSMPNLPGPPTSLQPVHANFLSTPARHPNLFLDPIPNSLPAKLPTGRTHDAGERADAASTQHDASHTASDDDSEPFTPLASSPPPLHSTQASVIAGQGLSESLPAPRAHLATPKEHQSMNASAPLNARARAGHVGSMSENLRCLAARKYPPANDSDAPIYVMPQQSAPARSGSEAATTSSVRRPEQPPLGYHFAVPTKKGKKRAPGHAEAPHQQVTGAARSTERGAARRPTHAHPSPREVWAALRGSWQGGLGSDKTEPAGVGGDGPLEDPMVPFDFHQACNGYKWYEARVCWDTEAATLNTEANEVNPDVMRMFYKKVPQKGGGPKKNPGMLEDAAYYGMDINKLLGAYTPISYDKMRELKELGTWASHMRPMSVHDIRPLLILCQSLLNDIIQGKLETHLQELSDLKHSYLRLERRTAADRHDAAIFRQLRANAQEQMMRPPASTFVDKQVFHHAAQAAIREVGRTPWSTIHTAKEHFPEPVPPAYQIEIAHLKRDIEELKCEAEERETAAETQQQDMREMADEMRRMHAEMQQQTDQMFELRGVMREDNPLAYALRDKPRLLAKISVRGVLEGLTSDSFMDALSNPHFVDALSDRNALTAFMSIAPAYADNTSAASHSMEMNKWSQENPENPPPMSMVDRIEDRATKMFAVYESERQVAEAEISGTQ</sequence>
<feature type="non-terminal residue" evidence="3">
    <location>
        <position position="1"/>
    </location>
</feature>
<evidence type="ECO:0000256" key="1">
    <source>
        <dbReference type="SAM" id="Coils"/>
    </source>
</evidence>
<keyword evidence="4" id="KW-1185">Reference proteome</keyword>
<name>A0AAE0BBH9_9CHLO</name>
<comment type="caution">
    <text evidence="3">The sequence shown here is derived from an EMBL/GenBank/DDBJ whole genome shotgun (WGS) entry which is preliminary data.</text>
</comment>
<evidence type="ECO:0000313" key="4">
    <source>
        <dbReference type="Proteomes" id="UP001190700"/>
    </source>
</evidence>
<feature type="coiled-coil region" evidence="1">
    <location>
        <begin position="592"/>
        <end position="640"/>
    </location>
</feature>
<reference evidence="3 4" key="1">
    <citation type="journal article" date="2015" name="Genome Biol. Evol.">
        <title>Comparative Genomics of a Bacterivorous Green Alga Reveals Evolutionary Causalities and Consequences of Phago-Mixotrophic Mode of Nutrition.</title>
        <authorList>
            <person name="Burns J.A."/>
            <person name="Paasch A."/>
            <person name="Narechania A."/>
            <person name="Kim E."/>
        </authorList>
    </citation>
    <scope>NUCLEOTIDE SEQUENCE [LARGE SCALE GENOMIC DNA]</scope>
    <source>
        <strain evidence="3 4">PLY_AMNH</strain>
    </source>
</reference>
<feature type="region of interest" description="Disordered" evidence="2">
    <location>
        <begin position="265"/>
        <end position="339"/>
    </location>
</feature>
<dbReference type="Proteomes" id="UP001190700">
    <property type="component" value="Unassembled WGS sequence"/>
</dbReference>
<keyword evidence="1" id="KW-0175">Coiled coil</keyword>
<evidence type="ECO:0000256" key="2">
    <source>
        <dbReference type="SAM" id="MobiDB-lite"/>
    </source>
</evidence>
<feature type="compositionally biased region" description="Basic and acidic residues" evidence="2">
    <location>
        <begin position="147"/>
        <end position="156"/>
    </location>
</feature>
<accession>A0AAE0BBH9</accession>
<evidence type="ECO:0000313" key="3">
    <source>
        <dbReference type="EMBL" id="KAK3232893.1"/>
    </source>
</evidence>
<dbReference type="EMBL" id="LGRX02035858">
    <property type="protein sequence ID" value="KAK3232893.1"/>
    <property type="molecule type" value="Genomic_DNA"/>
</dbReference>
<feature type="region of interest" description="Disordered" evidence="2">
    <location>
        <begin position="133"/>
        <end position="190"/>
    </location>
</feature>
<organism evidence="3 4">
    <name type="scientific">Cymbomonas tetramitiformis</name>
    <dbReference type="NCBI Taxonomy" id="36881"/>
    <lineage>
        <taxon>Eukaryota</taxon>
        <taxon>Viridiplantae</taxon>
        <taxon>Chlorophyta</taxon>
        <taxon>Pyramimonadophyceae</taxon>
        <taxon>Pyramimonadales</taxon>
        <taxon>Pyramimonadaceae</taxon>
        <taxon>Cymbomonas</taxon>
    </lineage>
</organism>
<protein>
    <submittedName>
        <fullName evidence="3">Uncharacterized protein</fullName>
    </submittedName>
</protein>
<proteinExistence type="predicted"/>
<feature type="compositionally biased region" description="Polar residues" evidence="2">
    <location>
        <begin position="265"/>
        <end position="281"/>
    </location>
</feature>